<dbReference type="CDD" id="cd06976">
    <property type="entry name" value="cupin_MtlR-like_N"/>
    <property type="match status" value="1"/>
</dbReference>
<comment type="caution">
    <text evidence="5">The sequence shown here is derived from an EMBL/GenBank/DDBJ whole genome shotgun (WGS) entry which is preliminary data.</text>
</comment>
<accession>A0ABP8FZC9</accession>
<dbReference type="PANTHER" id="PTHR43280">
    <property type="entry name" value="ARAC-FAMILY TRANSCRIPTIONAL REGULATOR"/>
    <property type="match status" value="1"/>
</dbReference>
<dbReference type="Pfam" id="PF07883">
    <property type="entry name" value="Cupin_2"/>
    <property type="match status" value="1"/>
</dbReference>
<evidence type="ECO:0000256" key="3">
    <source>
        <dbReference type="ARBA" id="ARBA00023163"/>
    </source>
</evidence>
<keyword evidence="2" id="KW-0238">DNA-binding</keyword>
<dbReference type="Proteomes" id="UP001501207">
    <property type="component" value="Unassembled WGS sequence"/>
</dbReference>
<feature type="domain" description="HTH araC/xylS-type" evidence="4">
    <location>
        <begin position="188"/>
        <end position="286"/>
    </location>
</feature>
<sequence>MIQRAVRKSPIPESRAFVIRDLHEKFFDPNWHFHAEYQLFVVLEGRGTRFIGDSIHPYKEGDMVLTGPYIPHLWRCEDAYYERNNDLKTRGVVIYFPEDFMGGALTGKEELSAIRQLFQKAARGVAYKGATRDTVTRLMLELLSMHGTGSIVRLLEILDLLAHSRQYEYLNPDGYTNVFKESEAARMTRVYEYVISRFRQEISLKEVAALTCMTPSSFSRYFRTRANKSFSGFISELRIGYACKLLQESDHTIAQICYASGYPTLSNFNKQFRTLTGQSPSAYRKEYSELNQ</sequence>
<dbReference type="PANTHER" id="PTHR43280:SF27">
    <property type="entry name" value="TRANSCRIPTIONAL REGULATOR MTLR"/>
    <property type="match status" value="1"/>
</dbReference>
<evidence type="ECO:0000259" key="4">
    <source>
        <dbReference type="PROSITE" id="PS01124"/>
    </source>
</evidence>
<keyword evidence="3" id="KW-0804">Transcription</keyword>
<evidence type="ECO:0000313" key="5">
    <source>
        <dbReference type="EMBL" id="GAA4314139.1"/>
    </source>
</evidence>
<dbReference type="InterPro" id="IPR011051">
    <property type="entry name" value="RmlC_Cupin_sf"/>
</dbReference>
<keyword evidence="6" id="KW-1185">Reference proteome</keyword>
<dbReference type="InterPro" id="IPR013096">
    <property type="entry name" value="Cupin_2"/>
</dbReference>
<dbReference type="SUPFAM" id="SSF46689">
    <property type="entry name" value="Homeodomain-like"/>
    <property type="match status" value="2"/>
</dbReference>
<reference evidence="6" key="1">
    <citation type="journal article" date="2019" name="Int. J. Syst. Evol. Microbiol.">
        <title>The Global Catalogue of Microorganisms (GCM) 10K type strain sequencing project: providing services to taxonomists for standard genome sequencing and annotation.</title>
        <authorList>
            <consortium name="The Broad Institute Genomics Platform"/>
            <consortium name="The Broad Institute Genome Sequencing Center for Infectious Disease"/>
            <person name="Wu L."/>
            <person name="Ma J."/>
        </authorList>
    </citation>
    <scope>NUCLEOTIDE SEQUENCE [LARGE SCALE GENOMIC DNA]</scope>
    <source>
        <strain evidence="6">JCM 17664</strain>
    </source>
</reference>
<dbReference type="SMART" id="SM00342">
    <property type="entry name" value="HTH_ARAC"/>
    <property type="match status" value="1"/>
</dbReference>
<gene>
    <name evidence="5" type="ORF">GCM10023143_24820</name>
</gene>
<evidence type="ECO:0000313" key="6">
    <source>
        <dbReference type="Proteomes" id="UP001501207"/>
    </source>
</evidence>
<keyword evidence="1" id="KW-0805">Transcription regulation</keyword>
<evidence type="ECO:0000256" key="1">
    <source>
        <dbReference type="ARBA" id="ARBA00023015"/>
    </source>
</evidence>
<dbReference type="Gene3D" id="2.60.120.10">
    <property type="entry name" value="Jelly Rolls"/>
    <property type="match status" value="1"/>
</dbReference>
<evidence type="ECO:0000256" key="2">
    <source>
        <dbReference type="ARBA" id="ARBA00023125"/>
    </source>
</evidence>
<dbReference type="PROSITE" id="PS00041">
    <property type="entry name" value="HTH_ARAC_FAMILY_1"/>
    <property type="match status" value="1"/>
</dbReference>
<dbReference type="InterPro" id="IPR018062">
    <property type="entry name" value="HTH_AraC-typ_CS"/>
</dbReference>
<proteinExistence type="predicted"/>
<organism evidence="5 6">
    <name type="scientific">Compostibacter hankyongensis</name>
    <dbReference type="NCBI Taxonomy" id="1007089"/>
    <lineage>
        <taxon>Bacteria</taxon>
        <taxon>Pseudomonadati</taxon>
        <taxon>Bacteroidota</taxon>
        <taxon>Chitinophagia</taxon>
        <taxon>Chitinophagales</taxon>
        <taxon>Chitinophagaceae</taxon>
        <taxon>Compostibacter</taxon>
    </lineage>
</organism>
<dbReference type="Gene3D" id="1.10.10.60">
    <property type="entry name" value="Homeodomain-like"/>
    <property type="match status" value="2"/>
</dbReference>
<protein>
    <submittedName>
        <fullName evidence="5">AraC family transcriptional regulator</fullName>
    </submittedName>
</protein>
<dbReference type="InterPro" id="IPR018060">
    <property type="entry name" value="HTH_AraC"/>
</dbReference>
<dbReference type="PROSITE" id="PS01124">
    <property type="entry name" value="HTH_ARAC_FAMILY_2"/>
    <property type="match status" value="1"/>
</dbReference>
<dbReference type="EMBL" id="BAABFN010000006">
    <property type="protein sequence ID" value="GAA4314139.1"/>
    <property type="molecule type" value="Genomic_DNA"/>
</dbReference>
<dbReference type="Pfam" id="PF12833">
    <property type="entry name" value="HTH_18"/>
    <property type="match status" value="1"/>
</dbReference>
<dbReference type="InterPro" id="IPR009057">
    <property type="entry name" value="Homeodomain-like_sf"/>
</dbReference>
<dbReference type="InterPro" id="IPR014710">
    <property type="entry name" value="RmlC-like_jellyroll"/>
</dbReference>
<name>A0ABP8FZC9_9BACT</name>
<dbReference type="RefSeq" id="WP_344979778.1">
    <property type="nucleotide sequence ID" value="NZ_BAABFN010000006.1"/>
</dbReference>
<dbReference type="SUPFAM" id="SSF51182">
    <property type="entry name" value="RmlC-like cupins"/>
    <property type="match status" value="1"/>
</dbReference>